<feature type="signal peptide" evidence="1">
    <location>
        <begin position="1"/>
        <end position="25"/>
    </location>
</feature>
<evidence type="ECO:0000313" key="2">
    <source>
        <dbReference type="EMBL" id="KAA6375668.1"/>
    </source>
</evidence>
<organism evidence="2 3">
    <name type="scientific">Streblomastix strix</name>
    <dbReference type="NCBI Taxonomy" id="222440"/>
    <lineage>
        <taxon>Eukaryota</taxon>
        <taxon>Metamonada</taxon>
        <taxon>Preaxostyla</taxon>
        <taxon>Oxymonadida</taxon>
        <taxon>Streblomastigidae</taxon>
        <taxon>Streblomastix</taxon>
    </lineage>
</organism>
<name>A0A5J4UZ28_9EUKA</name>
<comment type="caution">
    <text evidence="2">The sequence shown here is derived from an EMBL/GenBank/DDBJ whole genome shotgun (WGS) entry which is preliminary data.</text>
</comment>
<dbReference type="AlphaFoldDB" id="A0A5J4UZ28"/>
<dbReference type="EMBL" id="SNRW01011066">
    <property type="protein sequence ID" value="KAA6375668.1"/>
    <property type="molecule type" value="Genomic_DNA"/>
</dbReference>
<dbReference type="Proteomes" id="UP000324800">
    <property type="component" value="Unassembled WGS sequence"/>
</dbReference>
<protein>
    <submittedName>
        <fullName evidence="2">Uncharacterized protein</fullName>
    </submittedName>
</protein>
<accession>A0A5J4UZ28</accession>
<evidence type="ECO:0000256" key="1">
    <source>
        <dbReference type="SAM" id="SignalP"/>
    </source>
</evidence>
<proteinExistence type="predicted"/>
<evidence type="ECO:0000313" key="3">
    <source>
        <dbReference type="Proteomes" id="UP000324800"/>
    </source>
</evidence>
<keyword evidence="1" id="KW-0732">Signal</keyword>
<sequence length="149" mass="16769">MAPPFSVRLLQLLNVILLNFNVLEFATIEYIAPPSKELLQFVNSTQFVNCSDEQEFDQLTNIPPPLPDALLHPMNFVLFICKSPNCLIIAQIAPPSEELSLLSNQTQLLIQTIEDQKLDNPMISMKMLPPFPDILLQCINSSTIKFALT</sequence>
<reference evidence="2 3" key="1">
    <citation type="submission" date="2019-03" db="EMBL/GenBank/DDBJ databases">
        <title>Single cell metagenomics reveals metabolic interactions within the superorganism composed of flagellate Streblomastix strix and complex community of Bacteroidetes bacteria on its surface.</title>
        <authorList>
            <person name="Treitli S.C."/>
            <person name="Kolisko M."/>
            <person name="Husnik F."/>
            <person name="Keeling P."/>
            <person name="Hampl V."/>
        </authorList>
    </citation>
    <scope>NUCLEOTIDE SEQUENCE [LARGE SCALE GENOMIC DNA]</scope>
    <source>
        <strain evidence="2">ST1C</strain>
    </source>
</reference>
<feature type="chain" id="PRO_5023936040" evidence="1">
    <location>
        <begin position="26"/>
        <end position="149"/>
    </location>
</feature>
<gene>
    <name evidence="2" type="ORF">EZS28_028806</name>
</gene>